<dbReference type="GeneID" id="14181749"/>
<dbReference type="RefSeq" id="YP_007111864.1">
    <property type="nucleotide sequence ID" value="NC_019713.1"/>
</dbReference>
<evidence type="ECO:0000313" key="1">
    <source>
        <dbReference type="EMBL" id="AFV81250.1"/>
    </source>
</evidence>
<reference evidence="1 2" key="1">
    <citation type="journal article" date="2012" name="J. Virol.">
        <title>Genome Sequence of Temperate Vibrio parahaemolyticus Bacteriophage vB_VpaS_MAR10.</title>
        <authorList>
            <person name="Alanis Villa A."/>
            <person name="Kropinski A.M."/>
            <person name="Abbasifar R."/>
            <person name="Abbasifar A."/>
            <person name="Griffiths M.W."/>
        </authorList>
    </citation>
    <scope>NUCLEOTIDE SEQUENCE [LARGE SCALE GENOMIC DNA]</scope>
</reference>
<keyword evidence="2" id="KW-1185">Reference proteome</keyword>
<dbReference type="OrthoDB" id="37514at10239"/>
<organism evidence="1 2">
    <name type="scientific">Vibrio phage vB_VpaS_MAR10</name>
    <dbReference type="NCBI Taxonomy" id="1229755"/>
    <lineage>
        <taxon>Viruses</taxon>
        <taxon>Duplodnaviria</taxon>
        <taxon>Heunggongvirae</taxon>
        <taxon>Uroviricota</taxon>
        <taxon>Caudoviricetes</taxon>
        <taxon>Mardecavirus</taxon>
        <taxon>Mardecavirus MAR10</taxon>
    </lineage>
</organism>
<dbReference type="EMBL" id="JX556418">
    <property type="protein sequence ID" value="AFV81250.1"/>
    <property type="molecule type" value="Genomic_DNA"/>
</dbReference>
<accession>K7RVI4</accession>
<sequence length="111" mass="12136">MSILDSIITGTVIPTFSIDAGFIGSDMQDIVVEYTEVSRSEVGTTLTALYTKYPNFKATCRAEIPKHTPLSSSQVNTAFANAEKNPASTLSVFIGLLASYWLNHCRNNKDK</sequence>
<proteinExistence type="predicted"/>
<name>K7RVI4_9CAUD</name>
<evidence type="ECO:0000313" key="2">
    <source>
        <dbReference type="Proteomes" id="UP000009398"/>
    </source>
</evidence>
<dbReference type="KEGG" id="vg:14181749"/>
<gene>
    <name evidence="1" type="ORF">MAR10_018</name>
</gene>
<dbReference type="Proteomes" id="UP000009398">
    <property type="component" value="Segment"/>
</dbReference>
<protein>
    <submittedName>
        <fullName evidence="1">Uncharacterized protein</fullName>
    </submittedName>
</protein>